<evidence type="ECO:0000256" key="1">
    <source>
        <dbReference type="SAM" id="SignalP"/>
    </source>
</evidence>
<feature type="signal peptide" evidence="1">
    <location>
        <begin position="1"/>
        <end position="20"/>
    </location>
</feature>
<organism evidence="3 6">
    <name type="scientific">Didymodactylos carnosus</name>
    <dbReference type="NCBI Taxonomy" id="1234261"/>
    <lineage>
        <taxon>Eukaryota</taxon>
        <taxon>Metazoa</taxon>
        <taxon>Spiralia</taxon>
        <taxon>Gnathifera</taxon>
        <taxon>Rotifera</taxon>
        <taxon>Eurotatoria</taxon>
        <taxon>Bdelloidea</taxon>
        <taxon>Philodinida</taxon>
        <taxon>Philodinidae</taxon>
        <taxon>Didymodactylos</taxon>
    </lineage>
</organism>
<dbReference type="EMBL" id="CAJOBA010049841">
    <property type="protein sequence ID" value="CAF4228137.1"/>
    <property type="molecule type" value="Genomic_DNA"/>
</dbReference>
<dbReference type="OrthoDB" id="2423195at2759"/>
<dbReference type="InterPro" id="IPR031248">
    <property type="entry name" value="RNF213"/>
</dbReference>
<sequence length="225" mass="25473">MRQRLIRSIILSVALVYYLRLPTEEDRQQQNLAEPTREEFSRDMSRILPNSGSAVQSEMMAYITTENFLFPPGVALNQAVIVHVFVIVVSVATKIPLCTIGAPGQSKTLSFQIVLQNLQGSQLSLKQFCQKLPAGDAFFYLGSKYSRPEDIVAVFERAIKRERHYEQNQINTRCVVFLGETSLPDEKKMVLKVLHPYLDECKVVFVAVSNKLFDAANANRRKCSV</sequence>
<evidence type="ECO:0000313" key="6">
    <source>
        <dbReference type="Proteomes" id="UP000663829"/>
    </source>
</evidence>
<dbReference type="EMBL" id="CAJNOK010028060">
    <property type="protein sequence ID" value="CAF1429810.1"/>
    <property type="molecule type" value="Genomic_DNA"/>
</dbReference>
<dbReference type="GO" id="GO:0004842">
    <property type="term" value="F:ubiquitin-protein transferase activity"/>
    <property type="evidence" value="ECO:0007669"/>
    <property type="project" value="InterPro"/>
</dbReference>
<dbReference type="EMBL" id="CAJOBC010092201">
    <property type="protein sequence ID" value="CAF4407368.1"/>
    <property type="molecule type" value="Genomic_DNA"/>
</dbReference>
<comment type="caution">
    <text evidence="3">The sequence shown here is derived from an EMBL/GenBank/DDBJ whole genome shotgun (WGS) entry which is preliminary data.</text>
</comment>
<proteinExistence type="predicted"/>
<dbReference type="Gene3D" id="3.40.50.300">
    <property type="entry name" value="P-loop containing nucleotide triphosphate hydrolases"/>
    <property type="match status" value="1"/>
</dbReference>
<keyword evidence="1" id="KW-0732">Signal</keyword>
<evidence type="ECO:0000313" key="2">
    <source>
        <dbReference type="EMBL" id="CAF1429810.1"/>
    </source>
</evidence>
<reference evidence="3" key="1">
    <citation type="submission" date="2021-02" db="EMBL/GenBank/DDBJ databases">
        <authorList>
            <person name="Nowell W R."/>
        </authorList>
    </citation>
    <scope>NUCLEOTIDE SEQUENCE</scope>
</reference>
<dbReference type="AlphaFoldDB" id="A0A815WBP5"/>
<gene>
    <name evidence="3" type="ORF">GPM918_LOCUS38942</name>
    <name evidence="2" type="ORF">OVA965_LOCUS33997</name>
    <name evidence="5" type="ORF">SRO942_LOCUS39797</name>
    <name evidence="4" type="ORF">TMI583_LOCUS34906</name>
</gene>
<dbReference type="EMBL" id="CAJNOQ010026538">
    <property type="protein sequence ID" value="CAF1546559.1"/>
    <property type="molecule type" value="Genomic_DNA"/>
</dbReference>
<feature type="chain" id="PRO_5036412429" evidence="1">
    <location>
        <begin position="21"/>
        <end position="225"/>
    </location>
</feature>
<accession>A0A815WBP5</accession>
<dbReference type="InterPro" id="IPR027417">
    <property type="entry name" value="P-loop_NTPase"/>
</dbReference>
<dbReference type="Proteomes" id="UP000681722">
    <property type="component" value="Unassembled WGS sequence"/>
</dbReference>
<evidence type="ECO:0000313" key="5">
    <source>
        <dbReference type="EMBL" id="CAF4407368.1"/>
    </source>
</evidence>
<name>A0A815WBP5_9BILA</name>
<keyword evidence="6" id="KW-1185">Reference proteome</keyword>
<dbReference type="GO" id="GO:0016887">
    <property type="term" value="F:ATP hydrolysis activity"/>
    <property type="evidence" value="ECO:0007669"/>
    <property type="project" value="InterPro"/>
</dbReference>
<evidence type="ECO:0000313" key="3">
    <source>
        <dbReference type="EMBL" id="CAF1546559.1"/>
    </source>
</evidence>
<protein>
    <submittedName>
        <fullName evidence="3">Uncharacterized protein</fullName>
    </submittedName>
</protein>
<dbReference type="PANTHER" id="PTHR22605:SF1">
    <property type="entry name" value="RZ-TYPE DOMAIN-CONTAINING PROTEIN"/>
    <property type="match status" value="1"/>
</dbReference>
<dbReference type="PANTHER" id="PTHR22605">
    <property type="entry name" value="RZ-TYPE DOMAIN-CONTAINING PROTEIN"/>
    <property type="match status" value="1"/>
</dbReference>
<dbReference type="Proteomes" id="UP000677228">
    <property type="component" value="Unassembled WGS sequence"/>
</dbReference>
<dbReference type="Proteomes" id="UP000663829">
    <property type="component" value="Unassembled WGS sequence"/>
</dbReference>
<evidence type="ECO:0000313" key="4">
    <source>
        <dbReference type="EMBL" id="CAF4228137.1"/>
    </source>
</evidence>
<dbReference type="Proteomes" id="UP000682733">
    <property type="component" value="Unassembled WGS sequence"/>
</dbReference>